<dbReference type="Pfam" id="PF08668">
    <property type="entry name" value="HDOD"/>
    <property type="match status" value="1"/>
</dbReference>
<dbReference type="AlphaFoldDB" id="A0A8J2XUY2"/>
<dbReference type="InterPro" id="IPR035919">
    <property type="entry name" value="EAL_sf"/>
</dbReference>
<dbReference type="SUPFAM" id="SSF141868">
    <property type="entry name" value="EAL domain-like"/>
    <property type="match status" value="1"/>
</dbReference>
<dbReference type="InterPro" id="IPR014408">
    <property type="entry name" value="dGMP_Pdiesterase_EAL/HD-GYP"/>
</dbReference>
<dbReference type="PANTHER" id="PTHR33525">
    <property type="match status" value="1"/>
</dbReference>
<dbReference type="PIRSF" id="PIRSF003180">
    <property type="entry name" value="DiGMPpdiest_YuxH"/>
    <property type="match status" value="1"/>
</dbReference>
<comment type="caution">
    <text evidence="2">The sequence shown here is derived from an EMBL/GenBank/DDBJ whole genome shotgun (WGS) entry which is preliminary data.</text>
</comment>
<dbReference type="PANTHER" id="PTHR33525:SF4">
    <property type="entry name" value="CYCLIC DI-GMP PHOSPHODIESTERASE CDGJ"/>
    <property type="match status" value="1"/>
</dbReference>
<organism evidence="2 3">
    <name type="scientific">Oxalicibacterium flavum</name>
    <dbReference type="NCBI Taxonomy" id="179467"/>
    <lineage>
        <taxon>Bacteria</taxon>
        <taxon>Pseudomonadati</taxon>
        <taxon>Pseudomonadota</taxon>
        <taxon>Betaproteobacteria</taxon>
        <taxon>Burkholderiales</taxon>
        <taxon>Oxalobacteraceae</taxon>
        <taxon>Oxalicibacterium</taxon>
    </lineage>
</organism>
<name>A0A8J2XUY2_9BURK</name>
<evidence type="ECO:0000259" key="1">
    <source>
        <dbReference type="PROSITE" id="PS51833"/>
    </source>
</evidence>
<dbReference type="InterPro" id="IPR052340">
    <property type="entry name" value="RNase_Y/CdgJ"/>
</dbReference>
<accession>A0A8J2XUY2</accession>
<dbReference type="RefSeq" id="WP_188395228.1">
    <property type="nucleotide sequence ID" value="NZ_BMCG01000002.1"/>
</dbReference>
<dbReference type="InterPro" id="IPR013976">
    <property type="entry name" value="HDOD"/>
</dbReference>
<protein>
    <recommendedName>
        <fullName evidence="1">HDOD domain-containing protein</fullName>
    </recommendedName>
</protein>
<dbReference type="PROSITE" id="PS51833">
    <property type="entry name" value="HDOD"/>
    <property type="match status" value="1"/>
</dbReference>
<evidence type="ECO:0000313" key="2">
    <source>
        <dbReference type="EMBL" id="GGC04035.1"/>
    </source>
</evidence>
<proteinExistence type="predicted"/>
<dbReference type="EMBL" id="BMCG01000002">
    <property type="protein sequence ID" value="GGC04035.1"/>
    <property type="molecule type" value="Genomic_DNA"/>
</dbReference>
<feature type="domain" description="HDOD" evidence="1">
    <location>
        <begin position="197"/>
        <end position="390"/>
    </location>
</feature>
<sequence>MPDNQFIVRSPLLNAAQQLLGYELSWYSADAGGGLASDEELIALIEFAASQLVREDSGWQLDDLLLFFEATPAVLVSSVLGLLPPTRTVLRVSATDLQDAATLEHARTLRQRGYGISLCNADALPASSTLPAVLTHAEGRFWQATGNAAMFRSAGVQLLARPVDDWATYDACAAAGMAAFIGNLQARPRPATGKKGLNASQVIIVQLMDMVRNNSDVRQLEEVLKRDATLSYKLFRYINSASFGLGIEIQSLRHAVTMLGYSPLYRWLSLLLATAGDDPAGELLMQSAIVRGRIAELAGHGILPKGEAENLFVVGMFSQLDRLLGMPMSEVLDRVHLSDAVSQALLSREGMYGPFLALAEACEHGNGALEALADSLFVSARQVNEAHLAALAWARRIRL</sequence>
<evidence type="ECO:0000313" key="3">
    <source>
        <dbReference type="Proteomes" id="UP000620266"/>
    </source>
</evidence>
<gene>
    <name evidence="2" type="ORF">GCM10007205_11490</name>
</gene>
<dbReference type="Gene3D" id="1.10.3210.10">
    <property type="entry name" value="Hypothetical protein af1432"/>
    <property type="match status" value="1"/>
</dbReference>
<keyword evidence="3" id="KW-1185">Reference proteome</keyword>
<reference evidence="2" key="2">
    <citation type="submission" date="2020-09" db="EMBL/GenBank/DDBJ databases">
        <authorList>
            <person name="Sun Q."/>
            <person name="Sedlacek I."/>
        </authorList>
    </citation>
    <scope>NUCLEOTIDE SEQUENCE</scope>
    <source>
        <strain evidence="2">CCM 7086</strain>
    </source>
</reference>
<dbReference type="Proteomes" id="UP000620266">
    <property type="component" value="Unassembled WGS sequence"/>
</dbReference>
<reference evidence="2" key="1">
    <citation type="journal article" date="2014" name="Int. J. Syst. Evol. Microbiol.">
        <title>Complete genome sequence of Corynebacterium casei LMG S-19264T (=DSM 44701T), isolated from a smear-ripened cheese.</title>
        <authorList>
            <consortium name="US DOE Joint Genome Institute (JGI-PGF)"/>
            <person name="Walter F."/>
            <person name="Albersmeier A."/>
            <person name="Kalinowski J."/>
            <person name="Ruckert C."/>
        </authorList>
    </citation>
    <scope>NUCLEOTIDE SEQUENCE</scope>
    <source>
        <strain evidence="2">CCM 7086</strain>
    </source>
</reference>
<dbReference type="SUPFAM" id="SSF109604">
    <property type="entry name" value="HD-domain/PDEase-like"/>
    <property type="match status" value="1"/>
</dbReference>